<evidence type="ECO:0008006" key="5">
    <source>
        <dbReference type="Google" id="ProtNLM"/>
    </source>
</evidence>
<dbReference type="PRINTS" id="PR00081">
    <property type="entry name" value="GDHRDH"/>
</dbReference>
<dbReference type="InterPro" id="IPR002347">
    <property type="entry name" value="SDR_fam"/>
</dbReference>
<dbReference type="Pfam" id="PF13561">
    <property type="entry name" value="adh_short_C2"/>
    <property type="match status" value="1"/>
</dbReference>
<dbReference type="Gene3D" id="3.40.50.720">
    <property type="entry name" value="NAD(P)-binding Rossmann-like Domain"/>
    <property type="match status" value="1"/>
</dbReference>
<dbReference type="EMBL" id="LGCK01000007">
    <property type="protein sequence ID" value="KPL72632.1"/>
    <property type="molecule type" value="Genomic_DNA"/>
</dbReference>
<dbReference type="OrthoDB" id="9805904at2"/>
<dbReference type="SUPFAM" id="SSF51735">
    <property type="entry name" value="NAD(P)-binding Rossmann-fold domains"/>
    <property type="match status" value="1"/>
</dbReference>
<keyword evidence="2" id="KW-0560">Oxidoreductase</keyword>
<evidence type="ECO:0000313" key="3">
    <source>
        <dbReference type="EMBL" id="KPL72632.1"/>
    </source>
</evidence>
<comment type="caution">
    <text evidence="3">The sequence shown here is derived from an EMBL/GenBank/DDBJ whole genome shotgun (WGS) entry which is preliminary data.</text>
</comment>
<evidence type="ECO:0000256" key="2">
    <source>
        <dbReference type="ARBA" id="ARBA00023002"/>
    </source>
</evidence>
<comment type="similarity">
    <text evidence="1">Belongs to the short-chain dehydrogenases/reductases (SDR) family.</text>
</comment>
<accession>A0A0P6XLH1</accession>
<dbReference type="InterPro" id="IPR036291">
    <property type="entry name" value="NAD(P)-bd_dom_sf"/>
</dbReference>
<organism evidence="3 4">
    <name type="scientific">Leptolinea tardivitalis</name>
    <dbReference type="NCBI Taxonomy" id="229920"/>
    <lineage>
        <taxon>Bacteria</taxon>
        <taxon>Bacillati</taxon>
        <taxon>Chloroflexota</taxon>
        <taxon>Anaerolineae</taxon>
        <taxon>Anaerolineales</taxon>
        <taxon>Anaerolineaceae</taxon>
        <taxon>Leptolinea</taxon>
    </lineage>
</organism>
<keyword evidence="4" id="KW-1185">Reference proteome</keyword>
<dbReference type="Proteomes" id="UP000050430">
    <property type="component" value="Unassembled WGS sequence"/>
</dbReference>
<dbReference type="PANTHER" id="PTHR43639">
    <property type="entry name" value="OXIDOREDUCTASE, SHORT-CHAIN DEHYDROGENASE/REDUCTASE FAMILY (AFU_ORTHOLOGUE AFUA_5G02870)"/>
    <property type="match status" value="1"/>
</dbReference>
<gene>
    <name evidence="3" type="ORF">ADM99_05900</name>
</gene>
<proteinExistence type="inferred from homology"/>
<dbReference type="InterPro" id="IPR020904">
    <property type="entry name" value="Sc_DH/Rdtase_CS"/>
</dbReference>
<reference evidence="3 4" key="1">
    <citation type="submission" date="2015-07" db="EMBL/GenBank/DDBJ databases">
        <title>Genome sequence of Leptolinea tardivitalis DSM 16556.</title>
        <authorList>
            <person name="Hemp J."/>
            <person name="Ward L.M."/>
            <person name="Pace L.A."/>
            <person name="Fischer W.W."/>
        </authorList>
    </citation>
    <scope>NUCLEOTIDE SEQUENCE [LARGE SCALE GENOMIC DNA]</scope>
    <source>
        <strain evidence="3 4">YMTK-2</strain>
    </source>
</reference>
<evidence type="ECO:0000256" key="1">
    <source>
        <dbReference type="ARBA" id="ARBA00006484"/>
    </source>
</evidence>
<dbReference type="RefSeq" id="WP_062421310.1">
    <property type="nucleotide sequence ID" value="NZ_BBYA01000008.1"/>
</dbReference>
<dbReference type="STRING" id="229920.ADM99_05900"/>
<dbReference type="GO" id="GO:0016491">
    <property type="term" value="F:oxidoreductase activity"/>
    <property type="evidence" value="ECO:0007669"/>
    <property type="project" value="UniProtKB-KW"/>
</dbReference>
<protein>
    <recommendedName>
        <fullName evidence="5">Short-chain dehydrogenase</fullName>
    </recommendedName>
</protein>
<evidence type="ECO:0000313" key="4">
    <source>
        <dbReference type="Proteomes" id="UP000050430"/>
    </source>
</evidence>
<name>A0A0P6XLH1_9CHLR</name>
<dbReference type="AlphaFoldDB" id="A0A0P6XLH1"/>
<dbReference type="PANTHER" id="PTHR43639:SF1">
    <property type="entry name" value="SHORT-CHAIN DEHYDROGENASE_REDUCTASE FAMILY PROTEIN"/>
    <property type="match status" value="1"/>
</dbReference>
<dbReference type="PROSITE" id="PS00061">
    <property type="entry name" value="ADH_SHORT"/>
    <property type="match status" value="1"/>
</dbReference>
<sequence>MSLEGKNILITGGGVRLGRHIAISLAKAGANILLHYGRSAAEAQETAEEIRSLGCKAWLFQADLSDLDSAARLPLIACEKAPIFAIIHNAAIFEPLQLPDVTPESWQHHMNINLGAPFFISQAFFQNLKPDETGRIITMLDWRALRPGIDHLPYTVSKAALASLTRSMAIIMAPRVTVNGIALGAILPPNEDTSQEKIIQPVPMKRWAKLDELSQTVLFLLDGPEYITGEIIHLDGGRHLV</sequence>